<proteinExistence type="predicted"/>
<protein>
    <submittedName>
        <fullName evidence="1">Uncharacterized protein</fullName>
    </submittedName>
</protein>
<reference evidence="1 2" key="1">
    <citation type="submission" date="2024-01" db="EMBL/GenBank/DDBJ databases">
        <title>The genomes of 5 underutilized Papilionoideae crops provide insights into root nodulation and disease resistance.</title>
        <authorList>
            <person name="Yuan L."/>
        </authorList>
    </citation>
    <scope>NUCLEOTIDE SEQUENCE [LARGE SCALE GENOMIC DNA]</scope>
    <source>
        <strain evidence="1">LY-2023</strain>
        <tissue evidence="1">Leaf</tissue>
    </source>
</reference>
<sequence>MGWGRLAKRECLETLTRPAPPWVAKLAGWPTNIEKILGYSYFCAGVVLPVLVNGYETHIQSLRCFNIDRYQQKIISDVQVS</sequence>
<dbReference type="EMBL" id="JAYKXN010000008">
    <property type="protein sequence ID" value="KAK7262369.1"/>
    <property type="molecule type" value="Genomic_DNA"/>
</dbReference>
<keyword evidence="2" id="KW-1185">Reference proteome</keyword>
<dbReference type="Proteomes" id="UP001359559">
    <property type="component" value="Unassembled WGS sequence"/>
</dbReference>
<evidence type="ECO:0000313" key="2">
    <source>
        <dbReference type="Proteomes" id="UP001359559"/>
    </source>
</evidence>
<comment type="caution">
    <text evidence="1">The sequence shown here is derived from an EMBL/GenBank/DDBJ whole genome shotgun (WGS) entry which is preliminary data.</text>
</comment>
<name>A0AAN9ESI8_CLITE</name>
<organism evidence="1 2">
    <name type="scientific">Clitoria ternatea</name>
    <name type="common">Butterfly pea</name>
    <dbReference type="NCBI Taxonomy" id="43366"/>
    <lineage>
        <taxon>Eukaryota</taxon>
        <taxon>Viridiplantae</taxon>
        <taxon>Streptophyta</taxon>
        <taxon>Embryophyta</taxon>
        <taxon>Tracheophyta</taxon>
        <taxon>Spermatophyta</taxon>
        <taxon>Magnoliopsida</taxon>
        <taxon>eudicotyledons</taxon>
        <taxon>Gunneridae</taxon>
        <taxon>Pentapetalae</taxon>
        <taxon>rosids</taxon>
        <taxon>fabids</taxon>
        <taxon>Fabales</taxon>
        <taxon>Fabaceae</taxon>
        <taxon>Papilionoideae</taxon>
        <taxon>50 kb inversion clade</taxon>
        <taxon>NPAAA clade</taxon>
        <taxon>indigoferoid/millettioid clade</taxon>
        <taxon>Phaseoleae</taxon>
        <taxon>Clitoria</taxon>
    </lineage>
</organism>
<dbReference type="AlphaFoldDB" id="A0AAN9ESI8"/>
<evidence type="ECO:0000313" key="1">
    <source>
        <dbReference type="EMBL" id="KAK7262369.1"/>
    </source>
</evidence>
<gene>
    <name evidence="1" type="ORF">RJT34_29938</name>
</gene>
<accession>A0AAN9ESI8</accession>